<name>A0A4P7HP65_9RHOB</name>
<dbReference type="EMBL" id="CP038439">
    <property type="protein sequence ID" value="QBX35177.1"/>
    <property type="molecule type" value="Genomic_DNA"/>
</dbReference>
<dbReference type="AlphaFoldDB" id="A0A4P7HP65"/>
<dbReference type="RefSeq" id="WP_135313459.1">
    <property type="nucleotide sequence ID" value="NZ_CP038439.1"/>
</dbReference>
<reference evidence="3" key="1">
    <citation type="submission" date="2019-03" db="EMBL/GenBank/DDBJ databases">
        <authorList>
            <person name="Li J."/>
        </authorList>
    </citation>
    <scope>NUCLEOTIDE SEQUENCE [LARGE SCALE GENOMIC DNA]</scope>
    <source>
        <strain evidence="3">2251</strain>
    </source>
</reference>
<dbReference type="Proteomes" id="UP000296374">
    <property type="component" value="Chromosome"/>
</dbReference>
<evidence type="ECO:0000313" key="2">
    <source>
        <dbReference type="EMBL" id="QBX35177.1"/>
    </source>
</evidence>
<accession>A0A4P7HP65</accession>
<evidence type="ECO:0000313" key="3">
    <source>
        <dbReference type="Proteomes" id="UP000296374"/>
    </source>
</evidence>
<evidence type="ECO:0000256" key="1">
    <source>
        <dbReference type="SAM" id="Coils"/>
    </source>
</evidence>
<proteinExistence type="predicted"/>
<keyword evidence="1" id="KW-0175">Coiled coil</keyword>
<sequence>MNYFHGQLICERDLRTEQTYFREKLKHAHRCVYGYGILCGMVVHPVAPPEECLPDDSARRKELRAQIARLKEELTALKEKAREAQDEKEIKEIDARIDAVAAEREKLLQELDRLNGDRPDQSDDPCEKDSPPLHLVRVTCGAAIDCNGNDVILAGDRIVDVMALLKSSEREQLADGAPHRLYLSLCYEECGREPTRPFAMDDCATTNACQMARVAEGARIIASLTAPVDDRRCEPCCTCCDEACLLLAAIEVVKDEPIGGADIDHSVRRRFGLYDPTVITGISWAHGATYSARTANAILGTKDKDGGIEITFSRPVHVATITPGTVELMRITGGRGLSGVIAAMEGEFVDLPADGMVDRIRYRDATGETVQQKDRIMIVVRAPFLLDRCCRPLEGLHVGGRVPRLRIENAADEAARKEEAEAGLPHREVCNHPPHGPMPWTTSGPGNFESWFWIAGE</sequence>
<gene>
    <name evidence="2" type="ORF">E4191_11080</name>
</gene>
<feature type="coiled-coil region" evidence="1">
    <location>
        <begin position="53"/>
        <end position="117"/>
    </location>
</feature>
<organism evidence="2 3">
    <name type="scientific">Paracoccus liaowanqingii</name>
    <dbReference type="NCBI Taxonomy" id="2560053"/>
    <lineage>
        <taxon>Bacteria</taxon>
        <taxon>Pseudomonadati</taxon>
        <taxon>Pseudomonadota</taxon>
        <taxon>Alphaproteobacteria</taxon>
        <taxon>Rhodobacterales</taxon>
        <taxon>Paracoccaceae</taxon>
        <taxon>Paracoccus</taxon>
    </lineage>
</organism>
<protein>
    <submittedName>
        <fullName evidence="2">Uncharacterized protein</fullName>
    </submittedName>
</protein>
<dbReference type="KEGG" id="plia:E4191_11080"/>